<reference evidence="4 5" key="1">
    <citation type="journal article" date="2013" name="Biodegradation">
        <title>Quantitative proteomic analysis of ibuprofen-degrading Patulibacter sp. strain I11.</title>
        <authorList>
            <person name="Almeida B."/>
            <person name="Kjeldal H."/>
            <person name="Lolas I."/>
            <person name="Knudsen A.D."/>
            <person name="Carvalho G."/>
            <person name="Nielsen K.L."/>
            <person name="Barreto Crespo M.T."/>
            <person name="Stensballe A."/>
            <person name="Nielsen J.L."/>
        </authorList>
    </citation>
    <scope>NUCLEOTIDE SEQUENCE [LARGE SCALE GENOMIC DNA]</scope>
    <source>
        <strain evidence="4 5">I11</strain>
    </source>
</reference>
<feature type="transmembrane region" description="Helical" evidence="2">
    <location>
        <begin position="193"/>
        <end position="211"/>
    </location>
</feature>
<feature type="region of interest" description="Disordered" evidence="1">
    <location>
        <begin position="129"/>
        <end position="191"/>
    </location>
</feature>
<evidence type="ECO:0000256" key="1">
    <source>
        <dbReference type="SAM" id="MobiDB-lite"/>
    </source>
</evidence>
<evidence type="ECO:0000313" key="4">
    <source>
        <dbReference type="EMBL" id="EHN11466.1"/>
    </source>
</evidence>
<feature type="compositionally biased region" description="Pro residues" evidence="1">
    <location>
        <begin position="137"/>
        <end position="148"/>
    </location>
</feature>
<comment type="caution">
    <text evidence="4">The sequence shown here is derived from an EMBL/GenBank/DDBJ whole genome shotgun (WGS) entry which is preliminary data.</text>
</comment>
<feature type="compositionally biased region" description="Low complexity" evidence="1">
    <location>
        <begin position="149"/>
        <end position="162"/>
    </location>
</feature>
<keyword evidence="2" id="KW-0812">Transmembrane</keyword>
<dbReference type="OrthoDB" id="5245157at2"/>
<dbReference type="RefSeq" id="WP_007573218.1">
    <property type="nucleotide sequence ID" value="NZ_AGUD01000102.1"/>
</dbReference>
<protein>
    <submittedName>
        <fullName evidence="4">Uncharacterized protein</fullName>
    </submittedName>
</protein>
<keyword evidence="2" id="KW-1133">Transmembrane helix</keyword>
<evidence type="ECO:0000313" key="5">
    <source>
        <dbReference type="Proteomes" id="UP000005143"/>
    </source>
</evidence>
<organism evidence="4 5">
    <name type="scientific">Patulibacter medicamentivorans</name>
    <dbReference type="NCBI Taxonomy" id="1097667"/>
    <lineage>
        <taxon>Bacteria</taxon>
        <taxon>Bacillati</taxon>
        <taxon>Actinomycetota</taxon>
        <taxon>Thermoleophilia</taxon>
        <taxon>Solirubrobacterales</taxon>
        <taxon>Patulibacteraceae</taxon>
        <taxon>Patulibacter</taxon>
    </lineage>
</organism>
<evidence type="ECO:0000256" key="2">
    <source>
        <dbReference type="SAM" id="Phobius"/>
    </source>
</evidence>
<keyword evidence="5" id="KW-1185">Reference proteome</keyword>
<feature type="chain" id="PRO_5003531180" evidence="3">
    <location>
        <begin position="28"/>
        <end position="219"/>
    </location>
</feature>
<sequence>MRALLRPLLPTAAAALLLAAGVPAAGAHGGITVAEGERGGTRIVVQGSEAHTDRGAAVDLSTVLDGPGTGPRSRVVYWVRTAAGRTFRVRTDRDASGTHHAEVLVAGRGTWQDWDVSAIVTLSTGRTLRVTNAKGDPPGPKPAAPPTPTTASTAGETSTAGGTDVGPEAATTPSTGDDAVEDVSGDGDGPPGWAIPSIAVVVVAAIGFVLLRRRSRGAR</sequence>
<evidence type="ECO:0000256" key="3">
    <source>
        <dbReference type="SAM" id="SignalP"/>
    </source>
</evidence>
<keyword evidence="2" id="KW-0472">Membrane</keyword>
<dbReference type="EMBL" id="AGUD01000102">
    <property type="protein sequence ID" value="EHN11466.1"/>
    <property type="molecule type" value="Genomic_DNA"/>
</dbReference>
<keyword evidence="3" id="KW-0732">Signal</keyword>
<gene>
    <name evidence="4" type="ORF">PAI11_16720</name>
</gene>
<dbReference type="AlphaFoldDB" id="H0E4E2"/>
<dbReference type="Proteomes" id="UP000005143">
    <property type="component" value="Unassembled WGS sequence"/>
</dbReference>
<accession>H0E4E2</accession>
<feature type="signal peptide" evidence="3">
    <location>
        <begin position="1"/>
        <end position="27"/>
    </location>
</feature>
<name>H0E4E2_9ACTN</name>
<proteinExistence type="predicted"/>